<feature type="binding site" evidence="10">
    <location>
        <position position="89"/>
    </location>
    <ligand>
        <name>Mg(2+)</name>
        <dbReference type="ChEBI" id="CHEBI:18420"/>
    </ligand>
</feature>
<dbReference type="GO" id="GO:0005737">
    <property type="term" value="C:cytoplasm"/>
    <property type="evidence" value="ECO:0007669"/>
    <property type="project" value="UniProtKB-SubCell"/>
</dbReference>
<reference evidence="13 14" key="1">
    <citation type="submission" date="2016-10" db="EMBL/GenBank/DDBJ databases">
        <authorList>
            <person name="de Groot N.N."/>
        </authorList>
    </citation>
    <scope>NUCLEOTIDE SEQUENCE [LARGE SCALE GENOMIC DNA]</scope>
    <source>
        <strain evidence="13 14">ATCC 35022</strain>
    </source>
</reference>
<comment type="function">
    <text evidence="10">Catalyzes the 1,3-allylic rearrangement of the homoallylic substrate isopentenyl (IPP) to its highly electrophilic allylic isomer, dimethylallyl diphosphate (DMAPP).</text>
</comment>
<comment type="cofactor">
    <cofactor evidence="10">
        <name>Mg(2+)</name>
        <dbReference type="ChEBI" id="CHEBI:18420"/>
    </cofactor>
    <text evidence="10">Binds 1 Mg(2+) ion per subunit. The magnesium ion binds only when substrate is bound.</text>
</comment>
<evidence type="ECO:0000259" key="12">
    <source>
        <dbReference type="PROSITE" id="PS51462"/>
    </source>
</evidence>
<organism evidence="13 14">
    <name type="scientific">Bauldia litoralis</name>
    <dbReference type="NCBI Taxonomy" id="665467"/>
    <lineage>
        <taxon>Bacteria</taxon>
        <taxon>Pseudomonadati</taxon>
        <taxon>Pseudomonadota</taxon>
        <taxon>Alphaproteobacteria</taxon>
        <taxon>Hyphomicrobiales</taxon>
        <taxon>Kaistiaceae</taxon>
        <taxon>Bauldia</taxon>
    </lineage>
</organism>
<evidence type="ECO:0000256" key="7">
    <source>
        <dbReference type="ARBA" id="ARBA00023211"/>
    </source>
</evidence>
<comment type="subcellular location">
    <subcellularLocation>
        <location evidence="10">Cytoplasm</location>
    </subcellularLocation>
</comment>
<dbReference type="InterPro" id="IPR011876">
    <property type="entry name" value="IsopentenylPP_isomerase_typ1"/>
</dbReference>
<dbReference type="CDD" id="cd02885">
    <property type="entry name" value="NUDIX_IPP_Isomerase"/>
    <property type="match status" value="1"/>
</dbReference>
<feature type="binding site" evidence="10">
    <location>
        <position position="71"/>
    </location>
    <ligand>
        <name>Mn(2+)</name>
        <dbReference type="ChEBI" id="CHEBI:29035"/>
    </ligand>
</feature>
<dbReference type="Proteomes" id="UP000199071">
    <property type="component" value="Unassembled WGS sequence"/>
</dbReference>
<feature type="active site" evidence="10 11">
    <location>
        <position position="69"/>
    </location>
</feature>
<dbReference type="OrthoDB" id="9809458at2"/>
<feature type="binding site" evidence="10">
    <location>
        <position position="34"/>
    </location>
    <ligand>
        <name>Mn(2+)</name>
        <dbReference type="ChEBI" id="CHEBI:29035"/>
    </ligand>
</feature>
<name>A0A1G6ECW8_9HYPH</name>
<evidence type="ECO:0000256" key="11">
    <source>
        <dbReference type="PIRSR" id="PIRSR018427-1"/>
    </source>
</evidence>
<protein>
    <recommendedName>
        <fullName evidence="3 10">Isopentenyl-diphosphate Delta-isomerase</fullName>
        <shortName evidence="10">IPP isomerase</shortName>
        <ecNumber evidence="3 10">5.3.3.2</ecNumber>
    </recommendedName>
    <alternativeName>
        <fullName evidence="10">IPP:DMAPP isomerase</fullName>
    </alternativeName>
    <alternativeName>
        <fullName evidence="10">Isopentenyl pyrophosphate isomerase</fullName>
    </alternativeName>
</protein>
<keyword evidence="4 10" id="KW-0963">Cytoplasm</keyword>
<comment type="catalytic activity">
    <reaction evidence="10">
        <text>isopentenyl diphosphate = dimethylallyl diphosphate</text>
        <dbReference type="Rhea" id="RHEA:23284"/>
        <dbReference type="ChEBI" id="CHEBI:57623"/>
        <dbReference type="ChEBI" id="CHEBI:128769"/>
        <dbReference type="EC" id="5.3.3.2"/>
    </reaction>
</comment>
<dbReference type="SUPFAM" id="SSF55811">
    <property type="entry name" value="Nudix"/>
    <property type="match status" value="1"/>
</dbReference>
<evidence type="ECO:0000256" key="9">
    <source>
        <dbReference type="ARBA" id="ARBA00023235"/>
    </source>
</evidence>
<dbReference type="EMBL" id="FMXQ01000011">
    <property type="protein sequence ID" value="SDB55246.1"/>
    <property type="molecule type" value="Genomic_DNA"/>
</dbReference>
<keyword evidence="6 10" id="KW-0460">Magnesium</keyword>
<dbReference type="PANTHER" id="PTHR10885">
    <property type="entry name" value="ISOPENTENYL-DIPHOSPHATE DELTA-ISOMERASE"/>
    <property type="match status" value="1"/>
</dbReference>
<dbReference type="UniPathway" id="UPA00059">
    <property type="reaction ID" value="UER00104"/>
</dbReference>
<evidence type="ECO:0000256" key="2">
    <source>
        <dbReference type="ARBA" id="ARBA00007579"/>
    </source>
</evidence>
<evidence type="ECO:0000256" key="8">
    <source>
        <dbReference type="ARBA" id="ARBA00023229"/>
    </source>
</evidence>
<dbReference type="GO" id="GO:0004452">
    <property type="term" value="F:isopentenyl-diphosphate delta-isomerase activity"/>
    <property type="evidence" value="ECO:0007669"/>
    <property type="project" value="UniProtKB-UniRule"/>
</dbReference>
<gene>
    <name evidence="10" type="primary">idi</name>
    <name evidence="13" type="ORF">SAMN02982931_04396</name>
</gene>
<evidence type="ECO:0000256" key="10">
    <source>
        <dbReference type="HAMAP-Rule" id="MF_00202"/>
    </source>
</evidence>
<feature type="binding site" evidence="10">
    <location>
        <position position="116"/>
    </location>
    <ligand>
        <name>Mn(2+)</name>
        <dbReference type="ChEBI" id="CHEBI:29035"/>
    </ligand>
</feature>
<dbReference type="PIRSF" id="PIRSF018427">
    <property type="entry name" value="Isopntndiph_ism"/>
    <property type="match status" value="1"/>
</dbReference>
<dbReference type="InterPro" id="IPR015797">
    <property type="entry name" value="NUDIX_hydrolase-like_dom_sf"/>
</dbReference>
<dbReference type="GO" id="GO:0046872">
    <property type="term" value="F:metal ion binding"/>
    <property type="evidence" value="ECO:0007669"/>
    <property type="project" value="UniProtKB-KW"/>
</dbReference>
<sequence>MVSTDNDRVILVERDDREVGTLDKLAAHQSGVLHRALSVIVARSDGSLLLQKRAAAKYHSGGLWTNTCCSHPRPGEAVDVAAQRRLEEEMGFACPLTPLFTVHYRANVSNDLIENELVHVFGGRFEGEPNPNPAEVEDWRWASPEAIRQDVTAHPDHYSVWFRKYLDEFGGEIGGIAAVS</sequence>
<dbReference type="STRING" id="665467.SAMN02982931_04396"/>
<dbReference type="RefSeq" id="WP_090880313.1">
    <property type="nucleotide sequence ID" value="NZ_FMXQ01000011.1"/>
</dbReference>
<evidence type="ECO:0000256" key="1">
    <source>
        <dbReference type="ARBA" id="ARBA00004826"/>
    </source>
</evidence>
<comment type="cofactor">
    <cofactor evidence="10">
        <name>Mn(2+)</name>
        <dbReference type="ChEBI" id="CHEBI:29035"/>
    </cofactor>
    <text evidence="10">Binds 1 Mn(2+) ion per subunit.</text>
</comment>
<evidence type="ECO:0000256" key="6">
    <source>
        <dbReference type="ARBA" id="ARBA00022842"/>
    </source>
</evidence>
<feature type="active site" evidence="10 11">
    <location>
        <position position="116"/>
    </location>
</feature>
<evidence type="ECO:0000313" key="13">
    <source>
        <dbReference type="EMBL" id="SDB55246.1"/>
    </source>
</evidence>
<evidence type="ECO:0000256" key="5">
    <source>
        <dbReference type="ARBA" id="ARBA00022723"/>
    </source>
</evidence>
<dbReference type="Pfam" id="PF00293">
    <property type="entry name" value="NUDIX"/>
    <property type="match status" value="1"/>
</dbReference>
<dbReference type="NCBIfam" id="NF002995">
    <property type="entry name" value="PRK03759.1"/>
    <property type="match status" value="1"/>
</dbReference>
<dbReference type="PANTHER" id="PTHR10885:SF0">
    <property type="entry name" value="ISOPENTENYL-DIPHOSPHATE DELTA-ISOMERASE"/>
    <property type="match status" value="1"/>
</dbReference>
<dbReference type="InterPro" id="IPR000086">
    <property type="entry name" value="NUDIX_hydrolase_dom"/>
</dbReference>
<feature type="domain" description="Nudix hydrolase" evidence="12">
    <location>
        <begin position="32"/>
        <end position="164"/>
    </location>
</feature>
<keyword evidence="8 10" id="KW-0414">Isoprene biosynthesis</keyword>
<evidence type="ECO:0000256" key="4">
    <source>
        <dbReference type="ARBA" id="ARBA00022490"/>
    </source>
</evidence>
<keyword evidence="7 10" id="KW-0464">Manganese</keyword>
<dbReference type="PROSITE" id="PS51462">
    <property type="entry name" value="NUDIX"/>
    <property type="match status" value="1"/>
</dbReference>
<keyword evidence="14" id="KW-1185">Reference proteome</keyword>
<evidence type="ECO:0000256" key="3">
    <source>
        <dbReference type="ARBA" id="ARBA00012057"/>
    </source>
</evidence>
<dbReference type="NCBIfam" id="TIGR02150">
    <property type="entry name" value="IPP_isom_1"/>
    <property type="match status" value="1"/>
</dbReference>
<feature type="binding site" evidence="10">
    <location>
        <position position="114"/>
    </location>
    <ligand>
        <name>Mn(2+)</name>
        <dbReference type="ChEBI" id="CHEBI:29035"/>
    </ligand>
</feature>
<dbReference type="HAMAP" id="MF_00202">
    <property type="entry name" value="Idi"/>
    <property type="match status" value="1"/>
</dbReference>
<dbReference type="EC" id="5.3.3.2" evidence="3 10"/>
<proteinExistence type="inferred from homology"/>
<dbReference type="GO" id="GO:0050992">
    <property type="term" value="P:dimethylallyl diphosphate biosynthetic process"/>
    <property type="evidence" value="ECO:0007669"/>
    <property type="project" value="UniProtKB-UniRule"/>
</dbReference>
<dbReference type="InterPro" id="IPR056375">
    <property type="entry name" value="Idi_bact"/>
</dbReference>
<keyword evidence="9 10" id="KW-0413">Isomerase</keyword>
<dbReference type="Gene3D" id="3.90.79.10">
    <property type="entry name" value="Nucleoside Triphosphate Pyrophosphohydrolase"/>
    <property type="match status" value="1"/>
</dbReference>
<feature type="binding site" evidence="10">
    <location>
        <position position="28"/>
    </location>
    <ligand>
        <name>Mn(2+)</name>
        <dbReference type="ChEBI" id="CHEBI:29035"/>
    </ligand>
</feature>
<comment type="pathway">
    <text evidence="1 10">Isoprenoid biosynthesis; dimethylallyl diphosphate biosynthesis; dimethylallyl diphosphate from isopentenyl diphosphate: step 1/1.</text>
</comment>
<dbReference type="GO" id="GO:0009240">
    <property type="term" value="P:isopentenyl diphosphate biosynthetic process"/>
    <property type="evidence" value="ECO:0007669"/>
    <property type="project" value="TreeGrafter"/>
</dbReference>
<comment type="similarity">
    <text evidence="2 10">Belongs to the IPP isomerase type 1 family.</text>
</comment>
<accession>A0A1G6ECW8</accession>
<dbReference type="AlphaFoldDB" id="A0A1G6ECW8"/>
<evidence type="ECO:0000313" key="14">
    <source>
        <dbReference type="Proteomes" id="UP000199071"/>
    </source>
</evidence>
<keyword evidence="5 10" id="KW-0479">Metal-binding</keyword>